<feature type="region of interest" description="Disordered" evidence="1">
    <location>
        <begin position="64"/>
        <end position="95"/>
    </location>
</feature>
<dbReference type="AlphaFoldDB" id="A0A8C6TZC7"/>
<name>A0A8C6TZC7_9GOBI</name>
<proteinExistence type="predicted"/>
<evidence type="ECO:0000313" key="3">
    <source>
        <dbReference type="Proteomes" id="UP000694523"/>
    </source>
</evidence>
<accession>A0A8C6TZC7</accession>
<dbReference type="Proteomes" id="UP000694523">
    <property type="component" value="Unplaced"/>
</dbReference>
<feature type="compositionally biased region" description="Basic residues" evidence="1">
    <location>
        <begin position="85"/>
        <end position="95"/>
    </location>
</feature>
<feature type="compositionally biased region" description="Low complexity" evidence="1">
    <location>
        <begin position="1"/>
        <end position="14"/>
    </location>
</feature>
<keyword evidence="3" id="KW-1185">Reference proteome</keyword>
<protein>
    <submittedName>
        <fullName evidence="2">Uncharacterized protein</fullName>
    </submittedName>
</protein>
<organism evidence="2 3">
    <name type="scientific">Neogobius melanostomus</name>
    <name type="common">round goby</name>
    <dbReference type="NCBI Taxonomy" id="47308"/>
    <lineage>
        <taxon>Eukaryota</taxon>
        <taxon>Metazoa</taxon>
        <taxon>Chordata</taxon>
        <taxon>Craniata</taxon>
        <taxon>Vertebrata</taxon>
        <taxon>Euteleostomi</taxon>
        <taxon>Actinopterygii</taxon>
        <taxon>Neopterygii</taxon>
        <taxon>Teleostei</taxon>
        <taxon>Neoteleostei</taxon>
        <taxon>Acanthomorphata</taxon>
        <taxon>Gobiaria</taxon>
        <taxon>Gobiiformes</taxon>
        <taxon>Gobioidei</taxon>
        <taxon>Gobiidae</taxon>
        <taxon>Benthophilinae</taxon>
        <taxon>Neogobiini</taxon>
        <taxon>Neogobius</taxon>
    </lineage>
</organism>
<feature type="compositionally biased region" description="Basic and acidic residues" evidence="1">
    <location>
        <begin position="74"/>
        <end position="84"/>
    </location>
</feature>
<evidence type="ECO:0000313" key="2">
    <source>
        <dbReference type="Ensembl" id="ENSNMLP00000026362.1"/>
    </source>
</evidence>
<evidence type="ECO:0000256" key="1">
    <source>
        <dbReference type="SAM" id="MobiDB-lite"/>
    </source>
</evidence>
<feature type="region of interest" description="Disordered" evidence="1">
    <location>
        <begin position="1"/>
        <end position="49"/>
    </location>
</feature>
<feature type="compositionally biased region" description="Basic and acidic residues" evidence="1">
    <location>
        <begin position="20"/>
        <end position="49"/>
    </location>
</feature>
<dbReference type="Ensembl" id="ENSNMLT00000029455.1">
    <property type="protein sequence ID" value="ENSNMLP00000026362.1"/>
    <property type="gene ID" value="ENSNMLG00000016802.1"/>
</dbReference>
<sequence length="123" mass="13879">PVEQAQAQQVDQEPGGPHPALDRLQDDGEAERREEHGVDQSPHHLGADPAERVLVGGLGLLGEAHRHQSHHQRDHIGQHVEGVRQHRQRGGHAAHHHLHDEEAEKFGKMYCYHGDPPCLWQLY</sequence>
<reference evidence="2" key="2">
    <citation type="submission" date="2025-09" db="UniProtKB">
        <authorList>
            <consortium name="Ensembl"/>
        </authorList>
    </citation>
    <scope>IDENTIFICATION</scope>
</reference>
<reference evidence="2" key="1">
    <citation type="submission" date="2025-08" db="UniProtKB">
        <authorList>
            <consortium name="Ensembl"/>
        </authorList>
    </citation>
    <scope>IDENTIFICATION</scope>
</reference>